<dbReference type="SUPFAM" id="SSF55931">
    <property type="entry name" value="Glutamine synthetase/guanido kinase"/>
    <property type="match status" value="1"/>
</dbReference>
<evidence type="ECO:0000259" key="12">
    <source>
        <dbReference type="SMART" id="SM00845"/>
    </source>
</evidence>
<dbReference type="HAMAP" id="MF_00121">
    <property type="entry name" value="GatB"/>
    <property type="match status" value="1"/>
</dbReference>
<dbReference type="GO" id="GO:0005524">
    <property type="term" value="F:ATP binding"/>
    <property type="evidence" value="ECO:0007669"/>
    <property type="project" value="UniProtKB-KW"/>
</dbReference>
<evidence type="ECO:0000256" key="6">
    <source>
        <dbReference type="ARBA" id="ARBA00022840"/>
    </source>
</evidence>
<keyword evidence="13" id="KW-0808">Transferase</keyword>
<feature type="domain" description="Asn/Gln amidotransferase" evidence="12">
    <location>
        <begin position="360"/>
        <end position="518"/>
    </location>
</feature>
<comment type="caution">
    <text evidence="13">The sequence shown here is derived from an EMBL/GenBank/DDBJ whole genome shotgun (WGS) entry which is preliminary data.</text>
</comment>
<dbReference type="InterPro" id="IPR017959">
    <property type="entry name" value="Asn/Gln-tRNA_amidoTrfase_suB/E"/>
</dbReference>
<evidence type="ECO:0000256" key="7">
    <source>
        <dbReference type="ARBA" id="ARBA00022917"/>
    </source>
</evidence>
<dbReference type="InterPro" id="IPR003789">
    <property type="entry name" value="Asn/Gln_tRNA_amidoTrase-B-like"/>
</dbReference>
<comment type="catalytic activity">
    <reaction evidence="9 11">
        <text>L-aspartyl-tRNA(Asn) + L-glutamine + ATP + H2O = L-asparaginyl-tRNA(Asn) + L-glutamate + ADP + phosphate + 2 H(+)</text>
        <dbReference type="Rhea" id="RHEA:14513"/>
        <dbReference type="Rhea" id="RHEA-COMP:9674"/>
        <dbReference type="Rhea" id="RHEA-COMP:9677"/>
        <dbReference type="ChEBI" id="CHEBI:15377"/>
        <dbReference type="ChEBI" id="CHEBI:15378"/>
        <dbReference type="ChEBI" id="CHEBI:29985"/>
        <dbReference type="ChEBI" id="CHEBI:30616"/>
        <dbReference type="ChEBI" id="CHEBI:43474"/>
        <dbReference type="ChEBI" id="CHEBI:58359"/>
        <dbReference type="ChEBI" id="CHEBI:78515"/>
        <dbReference type="ChEBI" id="CHEBI:78516"/>
        <dbReference type="ChEBI" id="CHEBI:456216"/>
    </reaction>
</comment>
<name>A0A2W5SYR2_9CORY</name>
<dbReference type="NCBIfam" id="TIGR00133">
    <property type="entry name" value="gatB"/>
    <property type="match status" value="1"/>
</dbReference>
<dbReference type="GO" id="GO:0016740">
    <property type="term" value="F:transferase activity"/>
    <property type="evidence" value="ECO:0007669"/>
    <property type="project" value="UniProtKB-KW"/>
</dbReference>
<dbReference type="SUPFAM" id="SSF89095">
    <property type="entry name" value="GatB/YqeY motif"/>
    <property type="match status" value="1"/>
</dbReference>
<keyword evidence="6 11" id="KW-0067">ATP-binding</keyword>
<dbReference type="NCBIfam" id="NF004014">
    <property type="entry name" value="PRK05477.1-4"/>
    <property type="match status" value="1"/>
</dbReference>
<dbReference type="GO" id="GO:0050566">
    <property type="term" value="F:asparaginyl-tRNA synthase (glutamine-hydrolyzing) activity"/>
    <property type="evidence" value="ECO:0007669"/>
    <property type="project" value="RHEA"/>
</dbReference>
<keyword evidence="5 11" id="KW-0547">Nucleotide-binding</keyword>
<evidence type="ECO:0000313" key="14">
    <source>
        <dbReference type="Proteomes" id="UP000249432"/>
    </source>
</evidence>
<dbReference type="Gene3D" id="1.10.10.410">
    <property type="match status" value="1"/>
</dbReference>
<comment type="catalytic activity">
    <reaction evidence="10 11">
        <text>L-glutamyl-tRNA(Gln) + L-glutamine + ATP + H2O = L-glutaminyl-tRNA(Gln) + L-glutamate + ADP + phosphate + H(+)</text>
        <dbReference type="Rhea" id="RHEA:17521"/>
        <dbReference type="Rhea" id="RHEA-COMP:9681"/>
        <dbReference type="Rhea" id="RHEA-COMP:9684"/>
        <dbReference type="ChEBI" id="CHEBI:15377"/>
        <dbReference type="ChEBI" id="CHEBI:15378"/>
        <dbReference type="ChEBI" id="CHEBI:29985"/>
        <dbReference type="ChEBI" id="CHEBI:30616"/>
        <dbReference type="ChEBI" id="CHEBI:43474"/>
        <dbReference type="ChEBI" id="CHEBI:58359"/>
        <dbReference type="ChEBI" id="CHEBI:78520"/>
        <dbReference type="ChEBI" id="CHEBI:78521"/>
        <dbReference type="ChEBI" id="CHEBI:456216"/>
    </reaction>
</comment>
<dbReference type="Proteomes" id="UP000249432">
    <property type="component" value="Unassembled WGS sequence"/>
</dbReference>
<dbReference type="InterPro" id="IPR006075">
    <property type="entry name" value="Asn/Gln-tRNA_Trfase_suB/E_cat"/>
</dbReference>
<comment type="subunit">
    <text evidence="2 11">Heterotrimer of A, B and C subunits.</text>
</comment>
<sequence>MTSPAQSIQDYSDDVMDYDDVVAQFDPVMGMEIHVELATKSKMFSSSSVEFGDAPNSHADPCCLGLPGALPVVNKKGVEWAIKIGLALNCSIAERSRFARKNYFYPDQPKNYQISQYDEPIAYDGYLDVQLDDGSTFRVEIERAHMEEDTCKLTHIGGQGGRIAGATKSLVDANRAGVPLIEIVTKPIVGAGERAPEVARAYVTAVRDLMKALKVSDARMDQGSMRVDSNLSLRLIGTEEFGTRTETKNINSLRSVEQAVRFEMQRQAQCLKHGVDIVQETRHYQETDGTTSKGRPKETMADYRYFNDPDLPPVVAPSEWVEEIRATLPELPWVRRARIQKEWKLSDEELRDLVNAGALDLVVDTVDAGVTPTEARSWWVSYLAQKANEQEVELDALPISPRQVARVAKLVGDGKLTNKLARSAIDGVFAGEGKENVDDPESPDIVDNVVKDRGLEVVRDDGALEKAVDEALAANPDIVEKIKGGKTKAAGAIVGAVMKATRGKADPARVQQLIVEKCS</sequence>
<dbReference type="SMART" id="SM00845">
    <property type="entry name" value="GatB_Yqey"/>
    <property type="match status" value="1"/>
</dbReference>
<evidence type="ECO:0000256" key="9">
    <source>
        <dbReference type="ARBA" id="ARBA00047380"/>
    </source>
</evidence>
<dbReference type="GO" id="GO:0070681">
    <property type="term" value="P:glutaminyl-tRNAGln biosynthesis via transamidation"/>
    <property type="evidence" value="ECO:0007669"/>
    <property type="project" value="TreeGrafter"/>
</dbReference>
<gene>
    <name evidence="11" type="primary">gatB</name>
    <name evidence="13" type="ORF">DI525_06750</name>
</gene>
<organism evidence="13 14">
    <name type="scientific">Corynebacterium kroppenstedtii</name>
    <dbReference type="NCBI Taxonomy" id="161879"/>
    <lineage>
        <taxon>Bacteria</taxon>
        <taxon>Bacillati</taxon>
        <taxon>Actinomycetota</taxon>
        <taxon>Actinomycetes</taxon>
        <taxon>Mycobacteriales</taxon>
        <taxon>Corynebacteriaceae</taxon>
        <taxon>Corynebacterium</taxon>
    </lineage>
</organism>
<evidence type="ECO:0000256" key="5">
    <source>
        <dbReference type="ARBA" id="ARBA00022741"/>
    </source>
</evidence>
<evidence type="ECO:0000256" key="8">
    <source>
        <dbReference type="ARBA" id="ARBA00024799"/>
    </source>
</evidence>
<dbReference type="AlphaFoldDB" id="A0A2W5SYR2"/>
<comment type="similarity">
    <text evidence="1 11">Belongs to the GatB/GatE family. GatB subfamily.</text>
</comment>
<protein>
    <recommendedName>
        <fullName evidence="3 11">Aspartyl/glutamyl-tRNA(Asn/Gln) amidotransferase subunit B</fullName>
        <shortName evidence="11">Asp/Glu-ADT subunit B</shortName>
        <ecNumber evidence="11">6.3.5.-</ecNumber>
    </recommendedName>
</protein>
<evidence type="ECO:0000256" key="1">
    <source>
        <dbReference type="ARBA" id="ARBA00005306"/>
    </source>
</evidence>
<dbReference type="NCBIfam" id="NF004012">
    <property type="entry name" value="PRK05477.1-2"/>
    <property type="match status" value="1"/>
</dbReference>
<dbReference type="RefSeq" id="WP_303734995.1">
    <property type="nucleotide sequence ID" value="NZ_CAKZHK010000009.1"/>
</dbReference>
<dbReference type="InterPro" id="IPR004413">
    <property type="entry name" value="GatB"/>
</dbReference>
<dbReference type="PANTHER" id="PTHR11659">
    <property type="entry name" value="GLUTAMYL-TRNA GLN AMIDOTRANSFERASE SUBUNIT B MITOCHONDRIAL AND PROKARYOTIC PET112-RELATED"/>
    <property type="match status" value="1"/>
</dbReference>
<dbReference type="Pfam" id="PF02637">
    <property type="entry name" value="GatB_Yqey"/>
    <property type="match status" value="1"/>
</dbReference>
<reference evidence="13 14" key="1">
    <citation type="submission" date="2017-08" db="EMBL/GenBank/DDBJ databases">
        <title>Infants hospitalized years apart are colonized by the same room-sourced microbial strains.</title>
        <authorList>
            <person name="Brooks B."/>
            <person name="Olm M.R."/>
            <person name="Firek B.A."/>
            <person name="Baker R."/>
            <person name="Thomas B.C."/>
            <person name="Morowitz M.J."/>
            <person name="Banfield J.F."/>
        </authorList>
    </citation>
    <scope>NUCLEOTIDE SEQUENCE [LARGE SCALE GENOMIC DNA]</scope>
    <source>
        <strain evidence="13">S2_003_000_R1_3</strain>
    </source>
</reference>
<dbReference type="GO" id="GO:0050567">
    <property type="term" value="F:glutaminyl-tRNA synthase (glutamine-hydrolyzing) activity"/>
    <property type="evidence" value="ECO:0007669"/>
    <property type="project" value="UniProtKB-UniRule"/>
</dbReference>
<evidence type="ECO:0000256" key="2">
    <source>
        <dbReference type="ARBA" id="ARBA00011123"/>
    </source>
</evidence>
<evidence type="ECO:0000256" key="4">
    <source>
        <dbReference type="ARBA" id="ARBA00022598"/>
    </source>
</evidence>
<dbReference type="FunFam" id="1.10.10.410:FF:000001">
    <property type="entry name" value="Aspartyl/glutamyl-tRNA(Asn/Gln) amidotransferase subunit B"/>
    <property type="match status" value="1"/>
</dbReference>
<accession>A0A2W5SYR2</accession>
<dbReference type="GO" id="GO:0006412">
    <property type="term" value="P:translation"/>
    <property type="evidence" value="ECO:0007669"/>
    <property type="project" value="UniProtKB-UniRule"/>
</dbReference>
<dbReference type="InterPro" id="IPR018027">
    <property type="entry name" value="Asn/Gln_amidotransferase"/>
</dbReference>
<evidence type="ECO:0000256" key="10">
    <source>
        <dbReference type="ARBA" id="ARBA00047913"/>
    </source>
</evidence>
<comment type="function">
    <text evidence="8 11">Allows the formation of correctly charged Asn-tRNA(Asn) or Gln-tRNA(Gln) through the transamidation of misacylated Asp-tRNA(Asn) or Glu-tRNA(Gln) in organisms which lack either or both of asparaginyl-tRNA or glutaminyl-tRNA synthetases. The reaction takes place in the presence of glutamine and ATP through an activated phospho-Asp-tRNA(Asn) or phospho-Glu-tRNA(Gln).</text>
</comment>
<evidence type="ECO:0000313" key="13">
    <source>
        <dbReference type="EMBL" id="PZR04455.1"/>
    </source>
</evidence>
<dbReference type="NCBIfam" id="NF004013">
    <property type="entry name" value="PRK05477.1-3"/>
    <property type="match status" value="1"/>
</dbReference>
<dbReference type="InterPro" id="IPR014746">
    <property type="entry name" value="Gln_synth/guanido_kin_cat_dom"/>
</dbReference>
<dbReference type="InterPro" id="IPR023168">
    <property type="entry name" value="GatB_Yqey_C_2"/>
</dbReference>
<evidence type="ECO:0000256" key="11">
    <source>
        <dbReference type="HAMAP-Rule" id="MF_00121"/>
    </source>
</evidence>
<dbReference type="Pfam" id="PF02934">
    <property type="entry name" value="GatB_N"/>
    <property type="match status" value="1"/>
</dbReference>
<keyword evidence="7 11" id="KW-0648">Protein biosynthesis</keyword>
<dbReference type="EC" id="6.3.5.-" evidence="11"/>
<keyword evidence="4 11" id="KW-0436">Ligase</keyword>
<evidence type="ECO:0000256" key="3">
    <source>
        <dbReference type="ARBA" id="ARBA00016923"/>
    </source>
</evidence>
<proteinExistence type="inferred from homology"/>
<dbReference type="EMBL" id="QFRA01000016">
    <property type="protein sequence ID" value="PZR04455.1"/>
    <property type="molecule type" value="Genomic_DNA"/>
</dbReference>
<dbReference type="PANTHER" id="PTHR11659:SF0">
    <property type="entry name" value="GLUTAMYL-TRNA(GLN) AMIDOTRANSFERASE SUBUNIT B, MITOCHONDRIAL"/>
    <property type="match status" value="1"/>
</dbReference>